<organism evidence="1 2">
    <name type="scientific">Clostridium lapidicellarium</name>
    <dbReference type="NCBI Taxonomy" id="3240931"/>
    <lineage>
        <taxon>Bacteria</taxon>
        <taxon>Bacillati</taxon>
        <taxon>Bacillota</taxon>
        <taxon>Clostridia</taxon>
        <taxon>Eubacteriales</taxon>
        <taxon>Clostridiaceae</taxon>
        <taxon>Clostridium</taxon>
    </lineage>
</organism>
<dbReference type="InterPro" id="IPR009609">
    <property type="entry name" value="Phosphonate_metab_PhnG"/>
</dbReference>
<keyword evidence="1" id="KW-0456">Lyase</keyword>
<dbReference type="Proteomes" id="UP001565220">
    <property type="component" value="Unassembled WGS sequence"/>
</dbReference>
<comment type="caution">
    <text evidence="1">The sequence shown here is derived from an EMBL/GenBank/DDBJ whole genome shotgun (WGS) entry which is preliminary data.</text>
</comment>
<reference evidence="1 2" key="1">
    <citation type="submission" date="2024-08" db="EMBL/GenBank/DDBJ databases">
        <title>Clostridium lapicellarii sp. nov., and Clostridium renhuaiense sp. nov., two species isolated from the mud in a fermentation cellar used for producing sauce-flavour Chinese liquors.</title>
        <authorList>
            <person name="Yang F."/>
            <person name="Wang H."/>
            <person name="Chen L.Q."/>
            <person name="Zhou N."/>
            <person name="Lu J.J."/>
            <person name="Pu X.X."/>
            <person name="Wan B."/>
            <person name="Wang L."/>
            <person name="Liu S.J."/>
        </authorList>
    </citation>
    <scope>NUCLEOTIDE SEQUENCE [LARGE SCALE GENOMIC DNA]</scope>
    <source>
        <strain evidence="1 2">MT-113</strain>
    </source>
</reference>
<gene>
    <name evidence="1" type="primary">phnG</name>
    <name evidence="1" type="ORF">AB8S09_03900</name>
</gene>
<protein>
    <submittedName>
        <fullName evidence="1">Phosphonate C-P lyase system protein PhnG</fullName>
    </submittedName>
</protein>
<name>A0ABV4DUX4_9CLOT</name>
<dbReference type="EMBL" id="JBGFFE010000003">
    <property type="protein sequence ID" value="MEY8762792.1"/>
    <property type="molecule type" value="Genomic_DNA"/>
</dbReference>
<dbReference type="Pfam" id="PF06754">
    <property type="entry name" value="PhnG"/>
    <property type="match status" value="1"/>
</dbReference>
<proteinExistence type="predicted"/>
<dbReference type="RefSeq" id="WP_369868518.1">
    <property type="nucleotide sequence ID" value="NZ_JBGFFE010000003.1"/>
</dbReference>
<evidence type="ECO:0000313" key="1">
    <source>
        <dbReference type="EMBL" id="MEY8762792.1"/>
    </source>
</evidence>
<dbReference type="GO" id="GO:0016829">
    <property type="term" value="F:lyase activity"/>
    <property type="evidence" value="ECO:0007669"/>
    <property type="project" value="UniProtKB-KW"/>
</dbReference>
<keyword evidence="2" id="KW-1185">Reference proteome</keyword>
<dbReference type="NCBIfam" id="TIGR03293">
    <property type="entry name" value="PhnG_redo"/>
    <property type="match status" value="1"/>
</dbReference>
<sequence>MKRRRRTEILVRGSEKLAESLFEEIEKKYEIKMIEKPNTGLVMVKMRESAKNSLFYLGEVLVTEVKVQINKKFGLGIVKGYRPDLAYWLAVIDAAYNSNLEETNAWKKMLVEEEKRIKKAESLKEAQILKTKVNFETMKEG</sequence>
<accession>A0ABV4DUX4</accession>
<evidence type="ECO:0000313" key="2">
    <source>
        <dbReference type="Proteomes" id="UP001565220"/>
    </source>
</evidence>